<dbReference type="AlphaFoldDB" id="A0AA36E5G4"/>
<evidence type="ECO:0000313" key="2">
    <source>
        <dbReference type="Proteomes" id="UP001177003"/>
    </source>
</evidence>
<dbReference type="Proteomes" id="UP001177003">
    <property type="component" value="Chromosome 4"/>
</dbReference>
<name>A0AA36E5G4_LACSI</name>
<organism evidence="1 2">
    <name type="scientific">Lactuca saligna</name>
    <name type="common">Willowleaf lettuce</name>
    <dbReference type="NCBI Taxonomy" id="75948"/>
    <lineage>
        <taxon>Eukaryota</taxon>
        <taxon>Viridiplantae</taxon>
        <taxon>Streptophyta</taxon>
        <taxon>Embryophyta</taxon>
        <taxon>Tracheophyta</taxon>
        <taxon>Spermatophyta</taxon>
        <taxon>Magnoliopsida</taxon>
        <taxon>eudicotyledons</taxon>
        <taxon>Gunneridae</taxon>
        <taxon>Pentapetalae</taxon>
        <taxon>asterids</taxon>
        <taxon>campanulids</taxon>
        <taxon>Asterales</taxon>
        <taxon>Asteraceae</taxon>
        <taxon>Cichorioideae</taxon>
        <taxon>Cichorieae</taxon>
        <taxon>Lactucinae</taxon>
        <taxon>Lactuca</taxon>
    </lineage>
</organism>
<keyword evidence="2" id="KW-1185">Reference proteome</keyword>
<reference evidence="1" key="1">
    <citation type="submission" date="2023-04" db="EMBL/GenBank/DDBJ databases">
        <authorList>
            <person name="Vijverberg K."/>
            <person name="Xiong W."/>
            <person name="Schranz E."/>
        </authorList>
    </citation>
    <scope>NUCLEOTIDE SEQUENCE</scope>
</reference>
<sequence>MLNGDPHYPVGIPADPIVFGKRIPVGNRAGDGIDFHIRGRGRDYQNPSQTRPVAIPTRLAIPPSADVAAVRVVAVIDGAPATVTIHHRGGCHRKAPPAGIQPHVTVVVRHQGVAEFVLQ</sequence>
<evidence type="ECO:0000313" key="1">
    <source>
        <dbReference type="EMBL" id="CAI9282265.1"/>
    </source>
</evidence>
<accession>A0AA36E5G4</accession>
<dbReference type="EMBL" id="OX465080">
    <property type="protein sequence ID" value="CAI9282265.1"/>
    <property type="molecule type" value="Genomic_DNA"/>
</dbReference>
<gene>
    <name evidence="1" type="ORF">LSALG_LOCUS21912</name>
</gene>
<protein>
    <submittedName>
        <fullName evidence="1">Uncharacterized protein</fullName>
    </submittedName>
</protein>
<proteinExistence type="predicted"/>